<accession>A0A4Q7PK01</accession>
<dbReference type="GO" id="GO:0016987">
    <property type="term" value="F:sigma factor activity"/>
    <property type="evidence" value="ECO:0007669"/>
    <property type="project" value="UniProtKB-KW"/>
</dbReference>
<evidence type="ECO:0000256" key="4">
    <source>
        <dbReference type="ARBA" id="ARBA00023163"/>
    </source>
</evidence>
<comment type="caution">
    <text evidence="7">The sequence shown here is derived from an EMBL/GenBank/DDBJ whole genome shotgun (WGS) entry which is preliminary data.</text>
</comment>
<keyword evidence="8" id="KW-1185">Reference proteome</keyword>
<evidence type="ECO:0000313" key="8">
    <source>
        <dbReference type="Proteomes" id="UP000292262"/>
    </source>
</evidence>
<evidence type="ECO:0000256" key="2">
    <source>
        <dbReference type="ARBA" id="ARBA00023015"/>
    </source>
</evidence>
<dbReference type="Gene3D" id="1.10.1740.10">
    <property type="match status" value="1"/>
</dbReference>
<sequence length="169" mass="20055">MNKKKKSERFQKLIQDYKGIIYKVLQIYCKNAEDRKDVEQEILLQLWKSLDNYNDSYKVSTWMYKIAMNVAISSYRKNSKTPKPLPASSIFSEKIEELNEEESPYKHILNHFIKELNEFDKALMLLYLEDYSYKEIGELIGITETNVGSKLNRIKNKFKKKYQNGITGF</sequence>
<reference evidence="7 8" key="1">
    <citation type="submission" date="2019-02" db="EMBL/GenBank/DDBJ databases">
        <title>Genomic Encyclopedia of Type Strains, Phase IV (KMG-IV): sequencing the most valuable type-strain genomes for metagenomic binning, comparative biology and taxonomic classification.</title>
        <authorList>
            <person name="Goeker M."/>
        </authorList>
    </citation>
    <scope>NUCLEOTIDE SEQUENCE [LARGE SCALE GENOMIC DNA]</scope>
    <source>
        <strain evidence="7 8">DSM 17196</strain>
    </source>
</reference>
<dbReference type="InterPro" id="IPR013324">
    <property type="entry name" value="RNA_pol_sigma_r3/r4-like"/>
</dbReference>
<dbReference type="InterPro" id="IPR014284">
    <property type="entry name" value="RNA_pol_sigma-70_dom"/>
</dbReference>
<keyword evidence="3" id="KW-0731">Sigma factor</keyword>
<dbReference type="GO" id="GO:0006352">
    <property type="term" value="P:DNA-templated transcription initiation"/>
    <property type="evidence" value="ECO:0007669"/>
    <property type="project" value="InterPro"/>
</dbReference>
<evidence type="ECO:0000259" key="6">
    <source>
        <dbReference type="Pfam" id="PF08281"/>
    </source>
</evidence>
<dbReference type="AlphaFoldDB" id="A0A4Q7PK01"/>
<feature type="domain" description="RNA polymerase sigma-70 region 2" evidence="5">
    <location>
        <begin position="13"/>
        <end position="80"/>
    </location>
</feature>
<dbReference type="GO" id="GO:0003677">
    <property type="term" value="F:DNA binding"/>
    <property type="evidence" value="ECO:0007669"/>
    <property type="project" value="InterPro"/>
</dbReference>
<dbReference type="PANTHER" id="PTHR43133:SF45">
    <property type="entry name" value="RNA POLYMERASE ECF-TYPE SIGMA FACTOR"/>
    <property type="match status" value="1"/>
</dbReference>
<name>A0A4Q7PK01_9FLAO</name>
<dbReference type="Gene3D" id="1.10.10.10">
    <property type="entry name" value="Winged helix-like DNA-binding domain superfamily/Winged helix DNA-binding domain"/>
    <property type="match status" value="1"/>
</dbReference>
<dbReference type="InterPro" id="IPR013325">
    <property type="entry name" value="RNA_pol_sigma_r2"/>
</dbReference>
<dbReference type="InterPro" id="IPR039425">
    <property type="entry name" value="RNA_pol_sigma-70-like"/>
</dbReference>
<evidence type="ECO:0000259" key="5">
    <source>
        <dbReference type="Pfam" id="PF04542"/>
    </source>
</evidence>
<dbReference type="InterPro" id="IPR007627">
    <property type="entry name" value="RNA_pol_sigma70_r2"/>
</dbReference>
<dbReference type="PANTHER" id="PTHR43133">
    <property type="entry name" value="RNA POLYMERASE ECF-TYPE SIGMA FACTO"/>
    <property type="match status" value="1"/>
</dbReference>
<dbReference type="SUPFAM" id="SSF88946">
    <property type="entry name" value="Sigma2 domain of RNA polymerase sigma factors"/>
    <property type="match status" value="1"/>
</dbReference>
<dbReference type="Pfam" id="PF04542">
    <property type="entry name" value="Sigma70_r2"/>
    <property type="match status" value="1"/>
</dbReference>
<dbReference type="OrthoDB" id="9780326at2"/>
<dbReference type="NCBIfam" id="TIGR02937">
    <property type="entry name" value="sigma70-ECF"/>
    <property type="match status" value="1"/>
</dbReference>
<gene>
    <name evidence="7" type="ORF">EV197_1394</name>
</gene>
<dbReference type="InterPro" id="IPR036388">
    <property type="entry name" value="WH-like_DNA-bd_sf"/>
</dbReference>
<dbReference type="SUPFAM" id="SSF88659">
    <property type="entry name" value="Sigma3 and sigma4 domains of RNA polymerase sigma factors"/>
    <property type="match status" value="1"/>
</dbReference>
<dbReference type="Proteomes" id="UP000292262">
    <property type="component" value="Unassembled WGS sequence"/>
</dbReference>
<dbReference type="InterPro" id="IPR013249">
    <property type="entry name" value="RNA_pol_sigma70_r4_t2"/>
</dbReference>
<keyword evidence="4" id="KW-0804">Transcription</keyword>
<proteinExistence type="inferred from homology"/>
<evidence type="ECO:0000256" key="1">
    <source>
        <dbReference type="ARBA" id="ARBA00010641"/>
    </source>
</evidence>
<dbReference type="Pfam" id="PF08281">
    <property type="entry name" value="Sigma70_r4_2"/>
    <property type="match status" value="1"/>
</dbReference>
<keyword evidence="2" id="KW-0805">Transcription regulation</keyword>
<comment type="similarity">
    <text evidence="1">Belongs to the sigma-70 factor family. ECF subfamily.</text>
</comment>
<dbReference type="RefSeq" id="WP_130285955.1">
    <property type="nucleotide sequence ID" value="NZ_SGXE01000001.1"/>
</dbReference>
<evidence type="ECO:0000313" key="7">
    <source>
        <dbReference type="EMBL" id="RZT00161.1"/>
    </source>
</evidence>
<organism evidence="7 8">
    <name type="scientific">Aquimarina brevivitae</name>
    <dbReference type="NCBI Taxonomy" id="323412"/>
    <lineage>
        <taxon>Bacteria</taxon>
        <taxon>Pseudomonadati</taxon>
        <taxon>Bacteroidota</taxon>
        <taxon>Flavobacteriia</taxon>
        <taxon>Flavobacteriales</taxon>
        <taxon>Flavobacteriaceae</taxon>
        <taxon>Aquimarina</taxon>
    </lineage>
</organism>
<dbReference type="EMBL" id="SGXE01000001">
    <property type="protein sequence ID" value="RZT00161.1"/>
    <property type="molecule type" value="Genomic_DNA"/>
</dbReference>
<protein>
    <submittedName>
        <fullName evidence="7">RNA polymerase sigma-70 factor (ECF subfamily)</fullName>
    </submittedName>
</protein>
<feature type="domain" description="RNA polymerase sigma factor 70 region 4 type 2" evidence="6">
    <location>
        <begin position="114"/>
        <end position="157"/>
    </location>
</feature>
<evidence type="ECO:0000256" key="3">
    <source>
        <dbReference type="ARBA" id="ARBA00023082"/>
    </source>
</evidence>